<name>A0A481YQU1_9VIRU</name>
<organism evidence="1">
    <name type="scientific">Marseillevirus LCMAC101</name>
    <dbReference type="NCBI Taxonomy" id="2506602"/>
    <lineage>
        <taxon>Viruses</taxon>
        <taxon>Varidnaviria</taxon>
        <taxon>Bamfordvirae</taxon>
        <taxon>Nucleocytoviricota</taxon>
        <taxon>Megaviricetes</taxon>
        <taxon>Pimascovirales</taxon>
        <taxon>Pimascovirales incertae sedis</taxon>
        <taxon>Marseilleviridae</taxon>
    </lineage>
</organism>
<evidence type="ECO:0000313" key="1">
    <source>
        <dbReference type="EMBL" id="QBK85562.1"/>
    </source>
</evidence>
<dbReference type="EMBL" id="MK500327">
    <property type="protein sequence ID" value="QBK85562.1"/>
    <property type="molecule type" value="Genomic_DNA"/>
</dbReference>
<sequence length="71" mass="8349">MTDKCSEGFKEMLFKEREADTPFAAFWDECPNVGGKPGFSRGYRLYKLLQLLEKKNEQTPEKKERDIKKIC</sequence>
<gene>
    <name evidence="1" type="ORF">LCMAC101_01490</name>
</gene>
<protein>
    <submittedName>
        <fullName evidence="1">Uncharacterized protein</fullName>
    </submittedName>
</protein>
<proteinExistence type="predicted"/>
<reference evidence="1" key="1">
    <citation type="journal article" date="2019" name="MBio">
        <title>Virus Genomes from Deep Sea Sediments Expand the Ocean Megavirome and Support Independent Origins of Viral Gigantism.</title>
        <authorList>
            <person name="Backstrom D."/>
            <person name="Yutin N."/>
            <person name="Jorgensen S.L."/>
            <person name="Dharamshi J."/>
            <person name="Homa F."/>
            <person name="Zaremba-Niedwiedzka K."/>
            <person name="Spang A."/>
            <person name="Wolf Y.I."/>
            <person name="Koonin E.V."/>
            <person name="Ettema T.J."/>
        </authorList>
    </citation>
    <scope>NUCLEOTIDE SEQUENCE</scope>
</reference>
<accession>A0A481YQU1</accession>